<reference evidence="1 2" key="1">
    <citation type="journal article" date="2013" name="PLoS Genet.">
        <title>Genomic mechanisms accounting for the adaptation to parasitism in nematode-trapping fungi.</title>
        <authorList>
            <person name="Meerupati T."/>
            <person name="Andersson K.M."/>
            <person name="Friman E."/>
            <person name="Kumar D."/>
            <person name="Tunlid A."/>
            <person name="Ahren D."/>
        </authorList>
    </citation>
    <scope>NUCLEOTIDE SEQUENCE [LARGE SCALE GENOMIC DNA]</scope>
    <source>
        <strain evidence="1 2">CBS 200.50</strain>
    </source>
</reference>
<organism evidence="1 2">
    <name type="scientific">Dactylellina haptotyla (strain CBS 200.50)</name>
    <name type="common">Nematode-trapping fungus</name>
    <name type="synonym">Monacrosporium haptotylum</name>
    <dbReference type="NCBI Taxonomy" id="1284197"/>
    <lineage>
        <taxon>Eukaryota</taxon>
        <taxon>Fungi</taxon>
        <taxon>Dikarya</taxon>
        <taxon>Ascomycota</taxon>
        <taxon>Pezizomycotina</taxon>
        <taxon>Orbiliomycetes</taxon>
        <taxon>Orbiliales</taxon>
        <taxon>Orbiliaceae</taxon>
        <taxon>Dactylellina</taxon>
    </lineage>
</organism>
<keyword evidence="2" id="KW-1185">Reference proteome</keyword>
<dbReference type="HOGENOM" id="CLU_1219941_0_0_1"/>
<proteinExistence type="predicted"/>
<dbReference type="EMBL" id="AQGS01000479">
    <property type="protein sequence ID" value="EPS39283.1"/>
    <property type="molecule type" value="Genomic_DNA"/>
</dbReference>
<dbReference type="AlphaFoldDB" id="S8BIX3"/>
<comment type="caution">
    <text evidence="1">The sequence shown here is derived from an EMBL/GenBank/DDBJ whole genome shotgun (WGS) entry which is preliminary data.</text>
</comment>
<dbReference type="Proteomes" id="UP000015100">
    <property type="component" value="Unassembled WGS sequence"/>
</dbReference>
<gene>
    <name evidence="1" type="ORF">H072_6907</name>
</gene>
<dbReference type="OMA" id="QTRQDYV"/>
<evidence type="ECO:0000313" key="1">
    <source>
        <dbReference type="EMBL" id="EPS39283.1"/>
    </source>
</evidence>
<dbReference type="eggNOG" id="ENOG502SRX8">
    <property type="taxonomic scope" value="Eukaryota"/>
</dbReference>
<reference evidence="2" key="2">
    <citation type="submission" date="2013-04" db="EMBL/GenBank/DDBJ databases">
        <title>Genomic mechanisms accounting for the adaptation to parasitism in nematode-trapping fungi.</title>
        <authorList>
            <person name="Ahren D.G."/>
        </authorList>
    </citation>
    <scope>NUCLEOTIDE SEQUENCE [LARGE SCALE GENOMIC DNA]</scope>
    <source>
        <strain evidence="2">CBS 200.50</strain>
    </source>
</reference>
<sequence length="273" mass="29362">MALIYTLGIAIDSPKTPLAQEHTATQQQPSRPLLLQDAVSASTLTSAAVALSTVLTSHRVTHAFFGGWAVIAKGADRESKDLDVLVKGEKDEIVNLLTNDIKGLKGEDVGTWMVIPQARNDYVAFFWKPHAASSEMVLVELFIGPKTKIPPTVMLQVDMVHTVPVIDTPSLFRGKLAACASRSKPNDCADVVFLATTYSSQLPSDAIKKIDTKVIGMAVKKYPELIESLEGLGISTRKAIKKVGSCDSLSSNSSGFSISGRMNEGEVQRGLFC</sequence>
<evidence type="ECO:0000313" key="2">
    <source>
        <dbReference type="Proteomes" id="UP000015100"/>
    </source>
</evidence>
<accession>S8BIX3</accession>
<dbReference type="Pfam" id="PF08843">
    <property type="entry name" value="AbiEii"/>
    <property type="match status" value="1"/>
</dbReference>
<name>S8BIX3_DACHA</name>
<dbReference type="OrthoDB" id="3259529at2759"/>
<dbReference type="InterPro" id="IPR014942">
    <property type="entry name" value="AbiEii"/>
</dbReference>
<protein>
    <submittedName>
        <fullName evidence="1">Uncharacterized protein</fullName>
    </submittedName>
</protein>